<dbReference type="SUPFAM" id="SSF55729">
    <property type="entry name" value="Acyl-CoA N-acyltransferases (Nat)"/>
    <property type="match status" value="1"/>
</dbReference>
<evidence type="ECO:0000313" key="3">
    <source>
        <dbReference type="Proteomes" id="UP001081438"/>
    </source>
</evidence>
<feature type="domain" description="N-acetyltransferase" evidence="1">
    <location>
        <begin position="10"/>
        <end position="98"/>
    </location>
</feature>
<dbReference type="CDD" id="cd04301">
    <property type="entry name" value="NAT_SF"/>
    <property type="match status" value="1"/>
</dbReference>
<evidence type="ECO:0000313" key="2">
    <source>
        <dbReference type="EMBL" id="MCY1594768.1"/>
    </source>
</evidence>
<organism evidence="2 3">
    <name type="scientific">Staphylococcus pettenkoferi</name>
    <dbReference type="NCBI Taxonomy" id="170573"/>
    <lineage>
        <taxon>Bacteria</taxon>
        <taxon>Bacillati</taxon>
        <taxon>Bacillota</taxon>
        <taxon>Bacilli</taxon>
        <taxon>Bacillales</taxon>
        <taxon>Staphylococcaceae</taxon>
        <taxon>Staphylococcus</taxon>
    </lineage>
</organism>
<dbReference type="Gene3D" id="3.40.630.30">
    <property type="match status" value="1"/>
</dbReference>
<reference evidence="2" key="1">
    <citation type="journal article" date="2022" name="Int. J. Mol. Sci.">
        <title>Phenotypic and genotypic virulence characterisation of Staphylococcus pettenkoferi strains isolated from human bloodstream and diabetic foot infections.</title>
        <authorList>
            <person name="Magnan C."/>
        </authorList>
    </citation>
    <scope>NUCLEOTIDE SEQUENCE</scope>
    <source>
        <strain evidence="2">NSP020P</strain>
    </source>
</reference>
<dbReference type="PROSITE" id="PS51729">
    <property type="entry name" value="GNAT_YJDJ"/>
    <property type="match status" value="1"/>
</dbReference>
<dbReference type="AlphaFoldDB" id="A0A9Q4D528"/>
<dbReference type="EMBL" id="JANSKX010000017">
    <property type="protein sequence ID" value="MCY1594768.1"/>
    <property type="molecule type" value="Genomic_DNA"/>
</dbReference>
<gene>
    <name evidence="2" type="ORF">NW112_05915</name>
</gene>
<dbReference type="InterPro" id="IPR031165">
    <property type="entry name" value="GNAT_YJDJ"/>
</dbReference>
<name>A0A9Q4D528_9STAP</name>
<dbReference type="Pfam" id="PF14542">
    <property type="entry name" value="Acetyltransf_CG"/>
    <property type="match status" value="1"/>
</dbReference>
<evidence type="ECO:0000259" key="1">
    <source>
        <dbReference type="PROSITE" id="PS51729"/>
    </source>
</evidence>
<dbReference type="InterPro" id="IPR016181">
    <property type="entry name" value="Acyl_CoA_acyltransferase"/>
</dbReference>
<protein>
    <submittedName>
        <fullName evidence="2">N-acetyltransferase</fullName>
    </submittedName>
</protein>
<proteinExistence type="predicted"/>
<comment type="caution">
    <text evidence="2">The sequence shown here is derived from an EMBL/GenBank/DDBJ whole genome shotgun (WGS) entry which is preliminary data.</text>
</comment>
<sequence>MNQEMIKMAEIKQGDHKFYTGEDENNPETVITYNDVSDDQIEIDHTGVPSEMGGQGLGTSLVEAVVNYARDNGKKVSATCPFAAKVIEKHPEFQDVYKG</sequence>
<dbReference type="Proteomes" id="UP001081438">
    <property type="component" value="Unassembled WGS sequence"/>
</dbReference>
<dbReference type="InterPro" id="IPR045057">
    <property type="entry name" value="Gcn5-rel_NAT"/>
</dbReference>
<dbReference type="PANTHER" id="PTHR31435">
    <property type="entry name" value="PROTEIN NATD1"/>
    <property type="match status" value="1"/>
</dbReference>
<accession>A0A9Q4D528</accession>
<dbReference type="PANTHER" id="PTHR31435:SF10">
    <property type="entry name" value="BSR4717 PROTEIN"/>
    <property type="match status" value="1"/>
</dbReference>